<reference evidence="2" key="2">
    <citation type="submission" date="2020-09" db="EMBL/GenBank/DDBJ databases">
        <authorList>
            <person name="Sun Q."/>
            <person name="Ohkuma M."/>
        </authorList>
    </citation>
    <scope>NUCLEOTIDE SEQUENCE</scope>
    <source>
        <strain evidence="2">JCM 19831</strain>
    </source>
</reference>
<protein>
    <recommendedName>
        <fullName evidence="1">DinB-like domain-containing protein</fullName>
    </recommendedName>
</protein>
<evidence type="ECO:0000313" key="3">
    <source>
        <dbReference type="Proteomes" id="UP000642070"/>
    </source>
</evidence>
<dbReference type="Gene3D" id="1.20.120.450">
    <property type="entry name" value="dinb family like domain"/>
    <property type="match status" value="1"/>
</dbReference>
<evidence type="ECO:0000259" key="1">
    <source>
        <dbReference type="Pfam" id="PF12867"/>
    </source>
</evidence>
<gene>
    <name evidence="2" type="ORF">GCM10007977_095880</name>
</gene>
<reference evidence="2" key="1">
    <citation type="journal article" date="2014" name="Int. J. Syst. Evol. Microbiol.">
        <title>Complete genome sequence of Corynebacterium casei LMG S-19264T (=DSM 44701T), isolated from a smear-ripened cheese.</title>
        <authorList>
            <consortium name="US DOE Joint Genome Institute (JGI-PGF)"/>
            <person name="Walter F."/>
            <person name="Albersmeier A."/>
            <person name="Kalinowski J."/>
            <person name="Ruckert C."/>
        </authorList>
    </citation>
    <scope>NUCLEOTIDE SEQUENCE</scope>
    <source>
        <strain evidence="2">JCM 19831</strain>
    </source>
</reference>
<organism evidence="2 3">
    <name type="scientific">Dactylosporangium sucinum</name>
    <dbReference type="NCBI Taxonomy" id="1424081"/>
    <lineage>
        <taxon>Bacteria</taxon>
        <taxon>Bacillati</taxon>
        <taxon>Actinomycetota</taxon>
        <taxon>Actinomycetes</taxon>
        <taxon>Micromonosporales</taxon>
        <taxon>Micromonosporaceae</taxon>
        <taxon>Dactylosporangium</taxon>
    </lineage>
</organism>
<name>A0A917UF86_9ACTN</name>
<accession>A0A917UF86</accession>
<dbReference type="Proteomes" id="UP000642070">
    <property type="component" value="Unassembled WGS sequence"/>
</dbReference>
<keyword evidence="3" id="KW-1185">Reference proteome</keyword>
<dbReference type="InterPro" id="IPR024775">
    <property type="entry name" value="DinB-like"/>
</dbReference>
<comment type="caution">
    <text evidence="2">The sequence shown here is derived from an EMBL/GenBank/DDBJ whole genome shotgun (WGS) entry which is preliminary data.</text>
</comment>
<dbReference type="Pfam" id="PF12867">
    <property type="entry name" value="DinB_2"/>
    <property type="match status" value="1"/>
</dbReference>
<feature type="domain" description="DinB-like" evidence="1">
    <location>
        <begin position="23"/>
        <end position="177"/>
    </location>
</feature>
<dbReference type="SUPFAM" id="SSF109854">
    <property type="entry name" value="DinB/YfiT-like putative metalloenzymes"/>
    <property type="match status" value="1"/>
</dbReference>
<dbReference type="AlphaFoldDB" id="A0A917UF86"/>
<evidence type="ECO:0000313" key="2">
    <source>
        <dbReference type="EMBL" id="GGM79175.1"/>
    </source>
</evidence>
<dbReference type="EMBL" id="BMPI01000080">
    <property type="protein sequence ID" value="GGM79175.1"/>
    <property type="molecule type" value="Genomic_DNA"/>
</dbReference>
<sequence length="200" mass="22002">MTTAELNWGRLLVAQLEFYWDMHLRPRLNGLTDEEYCWEPVAGCWSVRAATDGRFRIDGPAAQADPPPVTTIAWRMMHIAVGCFAIRSSAFFGDGSVPDDADMFDPRHEPADLPSTAAGGVAFLEDAYRQWHGHISTLGETAMRTPLGPKGAYFSAEPMAALIVHINRETMHHGGEIGVLRDLYRATGATTRDSRLTVSA</sequence>
<dbReference type="InterPro" id="IPR034660">
    <property type="entry name" value="DinB/YfiT-like"/>
</dbReference>
<proteinExistence type="predicted"/>